<dbReference type="InterPro" id="IPR029058">
    <property type="entry name" value="AB_hydrolase_fold"/>
</dbReference>
<evidence type="ECO:0000256" key="1">
    <source>
        <dbReference type="SAM" id="SignalP"/>
    </source>
</evidence>
<proteinExistence type="predicted"/>
<evidence type="ECO:0008006" key="4">
    <source>
        <dbReference type="Google" id="ProtNLM"/>
    </source>
</evidence>
<gene>
    <name evidence="2" type="ORF">BGZ96_001836</name>
</gene>
<dbReference type="EMBL" id="JAAAIM010000132">
    <property type="protein sequence ID" value="KAG0294081.1"/>
    <property type="molecule type" value="Genomic_DNA"/>
</dbReference>
<evidence type="ECO:0000313" key="2">
    <source>
        <dbReference type="EMBL" id="KAG0294081.1"/>
    </source>
</evidence>
<dbReference type="Gene3D" id="3.40.50.1820">
    <property type="entry name" value="alpha/beta hydrolase"/>
    <property type="match status" value="1"/>
</dbReference>
<comment type="caution">
    <text evidence="2">The sequence shown here is derived from an EMBL/GenBank/DDBJ whole genome shotgun (WGS) entry which is preliminary data.</text>
</comment>
<organism evidence="2 3">
    <name type="scientific">Linnemannia gamsii</name>
    <dbReference type="NCBI Taxonomy" id="64522"/>
    <lineage>
        <taxon>Eukaryota</taxon>
        <taxon>Fungi</taxon>
        <taxon>Fungi incertae sedis</taxon>
        <taxon>Mucoromycota</taxon>
        <taxon>Mortierellomycotina</taxon>
        <taxon>Mortierellomycetes</taxon>
        <taxon>Mortierellales</taxon>
        <taxon>Mortierellaceae</taxon>
        <taxon>Linnemannia</taxon>
    </lineage>
</organism>
<feature type="signal peptide" evidence="1">
    <location>
        <begin position="1"/>
        <end position="19"/>
    </location>
</feature>
<feature type="chain" id="PRO_5045907510" description="Secreted protein" evidence="1">
    <location>
        <begin position="20"/>
        <end position="137"/>
    </location>
</feature>
<dbReference type="Proteomes" id="UP001194696">
    <property type="component" value="Unassembled WGS sequence"/>
</dbReference>
<keyword evidence="1" id="KW-0732">Signal</keyword>
<sequence length="137" mass="15189">MALAFAMLLVVMSIHQVEAQKLPIWCVCDNVNYTRVLCQAALARGNFDGGSCGLDNQESYNRFTYWCKNAKDSKHNTRPGILILSQLSFEAVAPALYQMIAGPSFMKNLSADGDTSPGVIHFNIAILYDEIVIPWQT</sequence>
<name>A0ABQ7KBA6_9FUNG</name>
<protein>
    <recommendedName>
        <fullName evidence="4">Secreted protein</fullName>
    </recommendedName>
</protein>
<reference evidence="2 3" key="1">
    <citation type="journal article" date="2020" name="Fungal Divers.">
        <title>Resolving the Mortierellaceae phylogeny through synthesis of multi-gene phylogenetics and phylogenomics.</title>
        <authorList>
            <person name="Vandepol N."/>
            <person name="Liber J."/>
            <person name="Desiro A."/>
            <person name="Na H."/>
            <person name="Kennedy M."/>
            <person name="Barry K."/>
            <person name="Grigoriev I.V."/>
            <person name="Miller A.N."/>
            <person name="O'Donnell K."/>
            <person name="Stajich J.E."/>
            <person name="Bonito G."/>
        </authorList>
    </citation>
    <scope>NUCLEOTIDE SEQUENCE [LARGE SCALE GENOMIC DNA]</scope>
    <source>
        <strain evidence="2 3">AD045</strain>
    </source>
</reference>
<accession>A0ABQ7KBA6</accession>
<keyword evidence="3" id="KW-1185">Reference proteome</keyword>
<evidence type="ECO:0000313" key="3">
    <source>
        <dbReference type="Proteomes" id="UP001194696"/>
    </source>
</evidence>